<dbReference type="PANTHER" id="PTHR43072">
    <property type="entry name" value="N-ACETYLTRANSFERASE"/>
    <property type="match status" value="1"/>
</dbReference>
<dbReference type="CDD" id="cd04301">
    <property type="entry name" value="NAT_SF"/>
    <property type="match status" value="1"/>
</dbReference>
<keyword evidence="3" id="KW-1185">Reference proteome</keyword>
<organism evidence="2 3">
    <name type="scientific">Cohnella silvisoli</name>
    <dbReference type="NCBI Taxonomy" id="2873699"/>
    <lineage>
        <taxon>Bacteria</taxon>
        <taxon>Bacillati</taxon>
        <taxon>Bacillota</taxon>
        <taxon>Bacilli</taxon>
        <taxon>Bacillales</taxon>
        <taxon>Paenibacillaceae</taxon>
        <taxon>Cohnella</taxon>
    </lineage>
</organism>
<dbReference type="EMBL" id="JASKHM010000002">
    <property type="protein sequence ID" value="MEQ4481755.1"/>
    <property type="molecule type" value="Genomic_DNA"/>
</dbReference>
<evidence type="ECO:0000259" key="1">
    <source>
        <dbReference type="PROSITE" id="PS51186"/>
    </source>
</evidence>
<dbReference type="SUPFAM" id="SSF55729">
    <property type="entry name" value="Acyl-CoA N-acyltransferases (Nat)"/>
    <property type="match status" value="1"/>
</dbReference>
<dbReference type="Pfam" id="PF00583">
    <property type="entry name" value="Acetyltransf_1"/>
    <property type="match status" value="1"/>
</dbReference>
<dbReference type="RefSeq" id="WP_232183482.1">
    <property type="nucleotide sequence ID" value="NZ_JASKHM010000002.1"/>
</dbReference>
<evidence type="ECO:0000313" key="2">
    <source>
        <dbReference type="EMBL" id="MEQ4481755.1"/>
    </source>
</evidence>
<sequence>MSSNGIGLDRGARFFAYHDPLYVKQFGIIAVLHEEAPEGSDALVARAEVLIIGVSKQARRRGIGSILLKHAEEFAKERGAYCLFMMTYAEDYDVIAFYGKNGFIPVATLPDVYGQTLEGNVFLRKIIR</sequence>
<dbReference type="InterPro" id="IPR016181">
    <property type="entry name" value="Acyl_CoA_acyltransferase"/>
</dbReference>
<dbReference type="PROSITE" id="PS51186">
    <property type="entry name" value="GNAT"/>
    <property type="match status" value="1"/>
</dbReference>
<protein>
    <submittedName>
        <fullName evidence="2">GNAT family N-acetyltransferase</fullName>
    </submittedName>
</protein>
<accession>A0ABV1KNU7</accession>
<reference evidence="2 3" key="1">
    <citation type="journal article" date="2023" name="Genome Announc.">
        <title>Pan-Genome Analyses of the Genus Cohnella and Proposal of the Novel Species Cohnella silvisoli sp. nov., Isolated from Forest Soil.</title>
        <authorList>
            <person name="Wang C."/>
            <person name="Mao L."/>
            <person name="Bao G."/>
            <person name="Zhu H."/>
        </authorList>
    </citation>
    <scope>NUCLEOTIDE SEQUENCE [LARGE SCALE GENOMIC DNA]</scope>
    <source>
        <strain evidence="2 3">NL03-T5-1</strain>
    </source>
</reference>
<proteinExistence type="predicted"/>
<dbReference type="Gene3D" id="3.40.630.30">
    <property type="match status" value="1"/>
</dbReference>
<gene>
    <name evidence="2" type="ORF">QJS35_05025</name>
</gene>
<name>A0ABV1KNU7_9BACL</name>
<dbReference type="Proteomes" id="UP001493487">
    <property type="component" value="Unassembled WGS sequence"/>
</dbReference>
<dbReference type="InterPro" id="IPR000182">
    <property type="entry name" value="GNAT_dom"/>
</dbReference>
<comment type="caution">
    <text evidence="2">The sequence shown here is derived from an EMBL/GenBank/DDBJ whole genome shotgun (WGS) entry which is preliminary data.</text>
</comment>
<feature type="domain" description="N-acetyltransferase" evidence="1">
    <location>
        <begin position="1"/>
        <end position="128"/>
    </location>
</feature>
<evidence type="ECO:0000313" key="3">
    <source>
        <dbReference type="Proteomes" id="UP001493487"/>
    </source>
</evidence>